<evidence type="ECO:0000259" key="7">
    <source>
        <dbReference type="Pfam" id="PF00501"/>
    </source>
</evidence>
<dbReference type="InterPro" id="IPR020845">
    <property type="entry name" value="AMP-binding_CS"/>
</dbReference>
<accession>A0ABP8DG04</accession>
<comment type="catalytic activity">
    <reaction evidence="5">
        <text>a long-chain fatty acid + ATP + CoA = a long-chain fatty acyl-CoA + AMP + diphosphate</text>
        <dbReference type="Rhea" id="RHEA:15421"/>
        <dbReference type="ChEBI" id="CHEBI:30616"/>
        <dbReference type="ChEBI" id="CHEBI:33019"/>
        <dbReference type="ChEBI" id="CHEBI:57287"/>
        <dbReference type="ChEBI" id="CHEBI:57560"/>
        <dbReference type="ChEBI" id="CHEBI:83139"/>
        <dbReference type="ChEBI" id="CHEBI:456215"/>
        <dbReference type="EC" id="6.2.1.3"/>
    </reaction>
    <physiologicalReaction direction="left-to-right" evidence="5">
        <dbReference type="Rhea" id="RHEA:15422"/>
    </physiologicalReaction>
</comment>
<dbReference type="Proteomes" id="UP001500620">
    <property type="component" value="Unassembled WGS sequence"/>
</dbReference>
<evidence type="ECO:0000256" key="4">
    <source>
        <dbReference type="ARBA" id="ARBA00023098"/>
    </source>
</evidence>
<evidence type="ECO:0000256" key="2">
    <source>
        <dbReference type="ARBA" id="ARBA00022598"/>
    </source>
</evidence>
<dbReference type="Pfam" id="PF00501">
    <property type="entry name" value="AMP-binding"/>
    <property type="match status" value="1"/>
</dbReference>
<evidence type="ECO:0000313" key="8">
    <source>
        <dbReference type="EMBL" id="GAA4255138.1"/>
    </source>
</evidence>
<gene>
    <name evidence="8" type="ORF">GCM10022255_062690</name>
</gene>
<evidence type="ECO:0000256" key="3">
    <source>
        <dbReference type="ARBA" id="ARBA00022832"/>
    </source>
</evidence>
<dbReference type="InterPro" id="IPR045851">
    <property type="entry name" value="AMP-bd_C_sf"/>
</dbReference>
<dbReference type="EMBL" id="BAABAT010000020">
    <property type="protein sequence ID" value="GAA4255138.1"/>
    <property type="molecule type" value="Genomic_DNA"/>
</dbReference>
<dbReference type="InterPro" id="IPR042099">
    <property type="entry name" value="ANL_N_sf"/>
</dbReference>
<proteinExistence type="inferred from homology"/>
<dbReference type="Gene3D" id="3.30.300.30">
    <property type="match status" value="1"/>
</dbReference>
<dbReference type="InterPro" id="IPR000873">
    <property type="entry name" value="AMP-dep_synth/lig_dom"/>
</dbReference>
<keyword evidence="2" id="KW-0436">Ligase</keyword>
<dbReference type="Gene3D" id="3.40.50.12780">
    <property type="entry name" value="N-terminal domain of ligase-like"/>
    <property type="match status" value="2"/>
</dbReference>
<keyword evidence="3" id="KW-0276">Fatty acid metabolism</keyword>
<dbReference type="RefSeq" id="WP_345132135.1">
    <property type="nucleotide sequence ID" value="NZ_BAABAT010000020.1"/>
</dbReference>
<comment type="similarity">
    <text evidence="1">Belongs to the ATP-dependent AMP-binding enzyme family.</text>
</comment>
<evidence type="ECO:0000256" key="6">
    <source>
        <dbReference type="ARBA" id="ARBA00032875"/>
    </source>
</evidence>
<evidence type="ECO:0000313" key="9">
    <source>
        <dbReference type="Proteomes" id="UP001500620"/>
    </source>
</evidence>
<dbReference type="PANTHER" id="PTHR43272:SF32">
    <property type="entry name" value="AMP-DEPENDENT SYNTHETASE_LIGASE DOMAIN-CONTAINING PROTEIN"/>
    <property type="match status" value="1"/>
</dbReference>
<organism evidence="8 9">
    <name type="scientific">Dactylosporangium darangshiense</name>
    <dbReference type="NCBI Taxonomy" id="579108"/>
    <lineage>
        <taxon>Bacteria</taxon>
        <taxon>Bacillati</taxon>
        <taxon>Actinomycetota</taxon>
        <taxon>Actinomycetes</taxon>
        <taxon>Micromonosporales</taxon>
        <taxon>Micromonosporaceae</taxon>
        <taxon>Dactylosporangium</taxon>
    </lineage>
</organism>
<keyword evidence="4" id="KW-0443">Lipid metabolism</keyword>
<dbReference type="PANTHER" id="PTHR43272">
    <property type="entry name" value="LONG-CHAIN-FATTY-ACID--COA LIGASE"/>
    <property type="match status" value="1"/>
</dbReference>
<feature type="domain" description="AMP-dependent synthetase/ligase" evidence="7">
    <location>
        <begin position="8"/>
        <end position="422"/>
    </location>
</feature>
<name>A0ABP8DG04_9ACTN</name>
<protein>
    <recommendedName>
        <fullName evidence="6">Acyl-CoA synthetase</fullName>
    </recommendedName>
</protein>
<evidence type="ECO:0000256" key="5">
    <source>
        <dbReference type="ARBA" id="ARBA00024484"/>
    </source>
</evidence>
<sequence length="604" mass="66013">MTIATLVRDHAQRTPDAVAMREKHRGIWREITWRQYWDTARAAAKALRGLGIGPGDRVAILSENRPEWLFADVATVALRAATVGLYPTNPAGDIRYLLAHSGAKVLIAEDQEQVDKALAVLDDCPDLRRIVYLDPKGIRHRYRHEILTSWDDLLQDGPGPEPELAAEADDLAALVYTSGTTGRPKGAMLTVSNVDFAISVLLGEGGLTDPPPGPRDVLLSYLPLCHVAERVFTTWFNAASGVVVHFGESIATVQQDLREVQPTILFGVPRIWEKMLAGVTTRVAGASRLKRANARLWLRVADGIGATLAANGGRHTAGSRLRYAVGWLLCYRALRERVGLRHVRYAASGAAPVAPEVLRFFMGIGVPMHEVYGMTENTAIATANRPGRIRLGTVGEPQPGVEVRIADDGEIQTRHAGTFAGYFRDPDATAEAITADGWLRTGDIGAMVEGTHLRITDRAKDIIITAGGKNIAPSEIENALKASPYIKEAIVVGDRRAYLTALVGIELETVGEWAQRRGLAYTTYRDLSAKEEVVALVRRAVDEVNAARAPVEQIKTFRMLPKELDHETGELTATQKVRRGAVAAAFRAEVDEMYRKDDMQRGPA</sequence>
<dbReference type="PROSITE" id="PS00455">
    <property type="entry name" value="AMP_BINDING"/>
    <property type="match status" value="1"/>
</dbReference>
<comment type="caution">
    <text evidence="8">The sequence shown here is derived from an EMBL/GenBank/DDBJ whole genome shotgun (WGS) entry which is preliminary data.</text>
</comment>
<keyword evidence="9" id="KW-1185">Reference proteome</keyword>
<dbReference type="SUPFAM" id="SSF56801">
    <property type="entry name" value="Acetyl-CoA synthetase-like"/>
    <property type="match status" value="1"/>
</dbReference>
<dbReference type="Pfam" id="PF23562">
    <property type="entry name" value="AMP-binding_C_3"/>
    <property type="match status" value="1"/>
</dbReference>
<reference evidence="9" key="1">
    <citation type="journal article" date="2019" name="Int. J. Syst. Evol. Microbiol.">
        <title>The Global Catalogue of Microorganisms (GCM) 10K type strain sequencing project: providing services to taxonomists for standard genome sequencing and annotation.</title>
        <authorList>
            <consortium name="The Broad Institute Genomics Platform"/>
            <consortium name="The Broad Institute Genome Sequencing Center for Infectious Disease"/>
            <person name="Wu L."/>
            <person name="Ma J."/>
        </authorList>
    </citation>
    <scope>NUCLEOTIDE SEQUENCE [LARGE SCALE GENOMIC DNA]</scope>
    <source>
        <strain evidence="9">JCM 17441</strain>
    </source>
</reference>
<evidence type="ECO:0000256" key="1">
    <source>
        <dbReference type="ARBA" id="ARBA00006432"/>
    </source>
</evidence>